<evidence type="ECO:0000256" key="1">
    <source>
        <dbReference type="SAM" id="Phobius"/>
    </source>
</evidence>
<proteinExistence type="predicted"/>
<dbReference type="EMBL" id="CP012831">
    <property type="protein sequence ID" value="ALI09890.1"/>
    <property type="molecule type" value="Genomic_DNA"/>
</dbReference>
<reference evidence="2 3" key="2">
    <citation type="journal article" date="2018" name="Nature">
        <title>Mutant phenotypes for thousands of bacterial genes of unknown function.</title>
        <authorList>
            <person name="Price M.N."/>
            <person name="Wetmore K.M."/>
            <person name="Waters R.J."/>
            <person name="Callaghan M."/>
            <person name="Ray J."/>
            <person name="Liu H."/>
            <person name="Kuehl J.V."/>
            <person name="Melnyk R.A."/>
            <person name="Lamson J.S."/>
            <person name="Suh Y."/>
            <person name="Carlson H.K."/>
            <person name="Esquivel Z."/>
            <person name="Sadeeshkumar H."/>
            <person name="Chakraborty R."/>
            <person name="Zane G.M."/>
            <person name="Rubin B.E."/>
            <person name="Wall J.D."/>
            <person name="Visel A."/>
            <person name="Bristow J."/>
            <person name="Blow M.J."/>
            <person name="Arkin A.P."/>
            <person name="Deutschbauer A.M."/>
        </authorList>
    </citation>
    <scope>NUCLEOTIDE SEQUENCE [LARGE SCALE GENOMIC DNA]</scope>
    <source>
        <strain evidence="2 3">FW300-N2C3</strain>
    </source>
</reference>
<dbReference type="RefSeq" id="WP_060742018.1">
    <property type="nucleotide sequence ID" value="NZ_CP012831.1"/>
</dbReference>
<dbReference type="Gene3D" id="2.30.30.830">
    <property type="match status" value="1"/>
</dbReference>
<keyword evidence="1" id="KW-0812">Transmembrane</keyword>
<protein>
    <submittedName>
        <fullName evidence="2">General secretion pathway protein GspC</fullName>
    </submittedName>
</protein>
<feature type="transmembrane region" description="Helical" evidence="1">
    <location>
        <begin position="12"/>
        <end position="33"/>
    </location>
</feature>
<reference evidence="3" key="1">
    <citation type="submission" date="2015-09" db="EMBL/GenBank/DDBJ databases">
        <title>Whole genome sequence of Pseudomonas fluorescens FW300-N2C3.</title>
        <authorList>
            <person name="Ray J."/>
            <person name="Melnyk R."/>
            <person name="Deutschbauer A."/>
        </authorList>
    </citation>
    <scope>NUCLEOTIDE SEQUENCE [LARGE SCALE GENOMIC DNA]</scope>
    <source>
        <strain evidence="3">FW300-N2C3</strain>
    </source>
</reference>
<dbReference type="OrthoDB" id="7030973at2"/>
<accession>A0A0N9WC47</accession>
<organism evidence="2 3">
    <name type="scientific">Pseudomonas fluorescens</name>
    <dbReference type="NCBI Taxonomy" id="294"/>
    <lineage>
        <taxon>Bacteria</taxon>
        <taxon>Pseudomonadati</taxon>
        <taxon>Pseudomonadota</taxon>
        <taxon>Gammaproteobacteria</taxon>
        <taxon>Pseudomonadales</taxon>
        <taxon>Pseudomonadaceae</taxon>
        <taxon>Pseudomonas</taxon>
    </lineage>
</organism>
<keyword evidence="1" id="KW-0472">Membrane</keyword>
<sequence length="156" mass="16606">MAFIERVSPAQIVQVVGLLAALAGVATWSSLLLTSAESRTPDVAPQRMAERSDNPALQWFSNQPAPVDIKVSGVLAGTHAAVAILSLNDGPPRSFLVGERVAQGVRLVAIEAQAVVIERGNEQTRLVLARLPDSVVLPSLWEQGLPAMKTVQSPRK</sequence>
<evidence type="ECO:0000313" key="3">
    <source>
        <dbReference type="Proteomes" id="UP000059425"/>
    </source>
</evidence>
<name>A0A0N9WC47_PSEFL</name>
<keyword evidence="1" id="KW-1133">Transmembrane helix</keyword>
<dbReference type="Proteomes" id="UP000059425">
    <property type="component" value="Chromosome"/>
</dbReference>
<dbReference type="AlphaFoldDB" id="A0A0N9WC47"/>
<evidence type="ECO:0000313" key="2">
    <source>
        <dbReference type="EMBL" id="ALI09890.1"/>
    </source>
</evidence>
<gene>
    <name evidence="2" type="ORF">AO356_24760</name>
</gene>